<dbReference type="EMBL" id="JAOQJQ010000005">
    <property type="protein sequence ID" value="MCU6763114.1"/>
    <property type="molecule type" value="Genomic_DNA"/>
</dbReference>
<evidence type="ECO:0000256" key="1">
    <source>
        <dbReference type="ARBA" id="ARBA00004752"/>
    </source>
</evidence>
<dbReference type="Pfam" id="PF12229">
    <property type="entry name" value="PG_binding_4"/>
    <property type="match status" value="1"/>
</dbReference>
<keyword evidence="8" id="KW-0472">Membrane</keyword>
<feature type="active site" description="Proton donor/acceptor" evidence="6">
    <location>
        <position position="419"/>
    </location>
</feature>
<feature type="active site" description="Nucleophile" evidence="6">
    <location>
        <position position="440"/>
    </location>
</feature>
<comment type="pathway">
    <text evidence="1 6">Cell wall biogenesis; peptidoglycan biosynthesis.</text>
</comment>
<organism evidence="10 11">
    <name type="scientific">Brotonthovivens ammoniilytica</name>
    <dbReference type="NCBI Taxonomy" id="2981725"/>
    <lineage>
        <taxon>Bacteria</taxon>
        <taxon>Bacillati</taxon>
        <taxon>Bacillota</taxon>
        <taxon>Clostridia</taxon>
        <taxon>Lachnospirales</taxon>
        <taxon>Lachnospiraceae</taxon>
        <taxon>Brotonthovivens</taxon>
    </lineage>
</organism>
<keyword evidence="2" id="KW-0808">Transferase</keyword>
<evidence type="ECO:0000256" key="2">
    <source>
        <dbReference type="ARBA" id="ARBA00022679"/>
    </source>
</evidence>
<keyword evidence="8" id="KW-0812">Transmembrane</keyword>
<dbReference type="RefSeq" id="WP_158425757.1">
    <property type="nucleotide sequence ID" value="NZ_JAOQJQ010000005.1"/>
</dbReference>
<evidence type="ECO:0000256" key="5">
    <source>
        <dbReference type="ARBA" id="ARBA00023316"/>
    </source>
</evidence>
<sequence length="516" mass="57998">MKNWKEKTKKQKTLFLMAGIVLVLVVVYFIVAIYFMKHFLPNTFINGASCFGKTVEEVQQTIRDEVEGYELTLKKRADKIETIKGSDFELKAVFDDTYEKLLKEQGSFGWLFQIGKDHKYNPGTALEYNENAFAQTISRLSCMDKEKMQKPENAKVVFSDQEAYEIKPAVFGTTIQEEILKEKVTASVMELQKELDLEEAGCYQDPAYTEKSEEVTDACEKLNQLMQTEINYDMLDAGTVTVSKKEMSKWLKTDDKMKVVFNEDALKEYVSAFAGKYNTVDQGHTLKTSWGKTVTVPAGNYGWKLNQEKEIETLKENVLAHKSVTREPVYARKGKSHKGADYGNTYVEINLTAQHLYFYKNGVKVVDTDFVSGNVAKGYTTPTGSYAVTYTQKGAVLRGPGYASPVSFWMPFNGGVGLHDATWRSTFGGTIYKTGGSHGCINLPYSAAQKIFAQLKTGDPVLVYNLPGTEQVKKSSGNSKKKTENKKDEKKEEKKTEEEKTTDKTQSDGEAAENNS</sequence>
<dbReference type="CDD" id="cd16913">
    <property type="entry name" value="YkuD_like"/>
    <property type="match status" value="1"/>
</dbReference>
<dbReference type="PROSITE" id="PS52029">
    <property type="entry name" value="LD_TPASE"/>
    <property type="match status" value="1"/>
</dbReference>
<gene>
    <name evidence="10" type="ORF">OCV88_12375</name>
</gene>
<evidence type="ECO:0000256" key="6">
    <source>
        <dbReference type="PROSITE-ProRule" id="PRU01373"/>
    </source>
</evidence>
<evidence type="ECO:0000256" key="4">
    <source>
        <dbReference type="ARBA" id="ARBA00022984"/>
    </source>
</evidence>
<keyword evidence="5 6" id="KW-0961">Cell wall biogenesis/degradation</keyword>
<dbReference type="Proteomes" id="UP001652442">
    <property type="component" value="Unassembled WGS sequence"/>
</dbReference>
<keyword evidence="3 6" id="KW-0133">Cell shape</keyword>
<dbReference type="PANTHER" id="PTHR30582:SF33">
    <property type="entry name" value="EXPORTED PROTEIN"/>
    <property type="match status" value="1"/>
</dbReference>
<dbReference type="SUPFAM" id="SSF143985">
    <property type="entry name" value="L,D-transpeptidase pre-catalytic domain-like"/>
    <property type="match status" value="1"/>
</dbReference>
<accession>A0ABT2TLM4</accession>
<dbReference type="InterPro" id="IPR050979">
    <property type="entry name" value="LD-transpeptidase"/>
</dbReference>
<protein>
    <submittedName>
        <fullName evidence="10">L,D-transpeptidase/peptidoglycan binding protein</fullName>
    </submittedName>
</protein>
<keyword evidence="8" id="KW-1133">Transmembrane helix</keyword>
<keyword evidence="4 6" id="KW-0573">Peptidoglycan synthesis</keyword>
<name>A0ABT2TLM4_9FIRM</name>
<keyword evidence="11" id="KW-1185">Reference proteome</keyword>
<evidence type="ECO:0000313" key="11">
    <source>
        <dbReference type="Proteomes" id="UP001652442"/>
    </source>
</evidence>
<feature type="region of interest" description="Disordered" evidence="7">
    <location>
        <begin position="468"/>
        <end position="516"/>
    </location>
</feature>
<feature type="compositionally biased region" description="Basic and acidic residues" evidence="7">
    <location>
        <begin position="481"/>
        <end position="507"/>
    </location>
</feature>
<dbReference type="InterPro" id="IPR005490">
    <property type="entry name" value="LD_TPept_cat_dom"/>
</dbReference>
<evidence type="ECO:0000259" key="9">
    <source>
        <dbReference type="PROSITE" id="PS52029"/>
    </source>
</evidence>
<dbReference type="Gene3D" id="3.10.20.800">
    <property type="match status" value="1"/>
</dbReference>
<dbReference type="InterPro" id="IPR038063">
    <property type="entry name" value="Transpep_catalytic_dom"/>
</dbReference>
<dbReference type="Gene3D" id="2.40.440.10">
    <property type="entry name" value="L,D-transpeptidase catalytic domain-like"/>
    <property type="match status" value="1"/>
</dbReference>
<feature type="transmembrane region" description="Helical" evidence="8">
    <location>
        <begin position="12"/>
        <end position="36"/>
    </location>
</feature>
<dbReference type="InterPro" id="IPR022029">
    <property type="entry name" value="YoaR-like_PG-bd"/>
</dbReference>
<dbReference type="InterPro" id="IPR038054">
    <property type="entry name" value="LD_TPept-like_central_sf"/>
</dbReference>
<proteinExistence type="predicted"/>
<evidence type="ECO:0000313" key="10">
    <source>
        <dbReference type="EMBL" id="MCU6763114.1"/>
    </source>
</evidence>
<dbReference type="SUPFAM" id="SSF141523">
    <property type="entry name" value="L,D-transpeptidase catalytic domain-like"/>
    <property type="match status" value="1"/>
</dbReference>
<evidence type="ECO:0000256" key="3">
    <source>
        <dbReference type="ARBA" id="ARBA00022960"/>
    </source>
</evidence>
<feature type="domain" description="L,D-TPase catalytic" evidence="9">
    <location>
        <begin position="345"/>
        <end position="464"/>
    </location>
</feature>
<dbReference type="Pfam" id="PF03734">
    <property type="entry name" value="YkuD"/>
    <property type="match status" value="1"/>
</dbReference>
<evidence type="ECO:0000256" key="8">
    <source>
        <dbReference type="SAM" id="Phobius"/>
    </source>
</evidence>
<evidence type="ECO:0000256" key="7">
    <source>
        <dbReference type="SAM" id="MobiDB-lite"/>
    </source>
</evidence>
<dbReference type="PANTHER" id="PTHR30582">
    <property type="entry name" value="L,D-TRANSPEPTIDASE"/>
    <property type="match status" value="1"/>
</dbReference>
<comment type="caution">
    <text evidence="10">The sequence shown here is derived from an EMBL/GenBank/DDBJ whole genome shotgun (WGS) entry which is preliminary data.</text>
</comment>
<reference evidence="10 11" key="1">
    <citation type="journal article" date="2021" name="ISME Commun">
        <title>Automated analysis of genomic sequences facilitates high-throughput and comprehensive description of bacteria.</title>
        <authorList>
            <person name="Hitch T.C.A."/>
        </authorList>
    </citation>
    <scope>NUCLEOTIDE SEQUENCE [LARGE SCALE GENOMIC DNA]</scope>
    <source>
        <strain evidence="10 11">Sanger_109</strain>
    </source>
</reference>